<feature type="region of interest" description="Disordered" evidence="1">
    <location>
        <begin position="1"/>
        <end position="33"/>
    </location>
</feature>
<protein>
    <submittedName>
        <fullName evidence="2">Uncharacterized protein</fullName>
    </submittedName>
</protein>
<dbReference type="Proteomes" id="UP001594351">
    <property type="component" value="Unassembled WGS sequence"/>
</dbReference>
<evidence type="ECO:0000256" key="1">
    <source>
        <dbReference type="SAM" id="MobiDB-lite"/>
    </source>
</evidence>
<keyword evidence="3" id="KW-1185">Reference proteome</keyword>
<evidence type="ECO:0000313" key="3">
    <source>
        <dbReference type="Proteomes" id="UP001594351"/>
    </source>
</evidence>
<name>A0ABV6YXD5_UNCC1</name>
<dbReference type="EMBL" id="JBHPBY010000131">
    <property type="protein sequence ID" value="MFC1850869.1"/>
    <property type="molecule type" value="Genomic_DNA"/>
</dbReference>
<proteinExistence type="predicted"/>
<sequence>MAKNKQKEKKQSHIDDGFTEFANDPVGDVTRPTGEKLEGITFSFGEDHEFHDAHHFENEKAKELLSLWEQKIYTDLEKAMEALTTSEYELIYRQFFEDNLDDALLSRTEKVINSVVEKLIAMGWNDANPKDVKALLDKRGEEYREWEQRHSSTYSKEKEKETLEKILKKIQPG</sequence>
<organism evidence="2 3">
    <name type="scientific">candidate division CSSED10-310 bacterium</name>
    <dbReference type="NCBI Taxonomy" id="2855610"/>
    <lineage>
        <taxon>Bacteria</taxon>
        <taxon>Bacteria division CSSED10-310</taxon>
    </lineage>
</organism>
<gene>
    <name evidence="2" type="ORF">ACFL27_11805</name>
</gene>
<reference evidence="2 3" key="1">
    <citation type="submission" date="2024-09" db="EMBL/GenBank/DDBJ databases">
        <title>Laminarin stimulates single cell rates of sulfate reduction while oxygen inhibits transcriptomic activity in coastal marine sediment.</title>
        <authorList>
            <person name="Lindsay M."/>
            <person name="Orcutt B."/>
            <person name="Emerson D."/>
            <person name="Stepanauskas R."/>
            <person name="D'Angelo T."/>
        </authorList>
    </citation>
    <scope>NUCLEOTIDE SEQUENCE [LARGE SCALE GENOMIC DNA]</scope>
    <source>
        <strain evidence="2">SAG AM-311-K15</strain>
    </source>
</reference>
<accession>A0ABV6YXD5</accession>
<comment type="caution">
    <text evidence="2">The sequence shown here is derived from an EMBL/GenBank/DDBJ whole genome shotgun (WGS) entry which is preliminary data.</text>
</comment>
<evidence type="ECO:0000313" key="2">
    <source>
        <dbReference type="EMBL" id="MFC1850869.1"/>
    </source>
</evidence>